<protein>
    <submittedName>
        <fullName evidence="2">Methyltransferase domain-containing protein</fullName>
    </submittedName>
</protein>
<dbReference type="PANTHER" id="PTHR43861">
    <property type="entry name" value="TRANS-ACONITATE 2-METHYLTRANSFERASE-RELATED"/>
    <property type="match status" value="1"/>
</dbReference>
<proteinExistence type="predicted"/>
<keyword evidence="3" id="KW-1185">Reference proteome</keyword>
<keyword evidence="2" id="KW-0808">Transferase</keyword>
<dbReference type="GO" id="GO:0008757">
    <property type="term" value="F:S-adenosylmethionine-dependent methyltransferase activity"/>
    <property type="evidence" value="ECO:0007669"/>
    <property type="project" value="InterPro"/>
</dbReference>
<gene>
    <name evidence="2" type="ORF">JL107_03705</name>
</gene>
<dbReference type="Pfam" id="PF08241">
    <property type="entry name" value="Methyltransf_11"/>
    <property type="match status" value="1"/>
</dbReference>
<dbReference type="Proteomes" id="UP000663801">
    <property type="component" value="Unassembled WGS sequence"/>
</dbReference>
<keyword evidence="2" id="KW-0489">Methyltransferase</keyword>
<dbReference type="GO" id="GO:0032259">
    <property type="term" value="P:methylation"/>
    <property type="evidence" value="ECO:0007669"/>
    <property type="project" value="UniProtKB-KW"/>
</dbReference>
<dbReference type="CDD" id="cd02440">
    <property type="entry name" value="AdoMet_MTases"/>
    <property type="match status" value="1"/>
</dbReference>
<evidence type="ECO:0000313" key="2">
    <source>
        <dbReference type="EMBL" id="MBM9475544.1"/>
    </source>
</evidence>
<accession>A0A939C4C1</accession>
<comment type="caution">
    <text evidence="2">The sequence shown here is derived from an EMBL/GenBank/DDBJ whole genome shotgun (WGS) entry which is preliminary data.</text>
</comment>
<dbReference type="Gene3D" id="3.40.50.150">
    <property type="entry name" value="Vaccinia Virus protein VP39"/>
    <property type="match status" value="1"/>
</dbReference>
<dbReference type="SUPFAM" id="SSF53335">
    <property type="entry name" value="S-adenosyl-L-methionine-dependent methyltransferases"/>
    <property type="match status" value="1"/>
</dbReference>
<dbReference type="InterPro" id="IPR013216">
    <property type="entry name" value="Methyltransf_11"/>
</dbReference>
<dbReference type="EMBL" id="JAERWL010000005">
    <property type="protein sequence ID" value="MBM9475544.1"/>
    <property type="molecule type" value="Genomic_DNA"/>
</dbReference>
<sequence length="259" mass="28647">MVDWDGAGYEQVSELQRTMARRALAELTVRGDERCLDVGCGDGYVSRLVAAQLPEGSVLGVDPSPRMIEVARAAPLPPSTDVRFAAGDVLDLPFRAEFDLVCSFNALHWVRDQATALVNLRRAVRDDGRLLLRFVCAGGRPSLDDVAMQVCGREPWRARLGEISAPFAHPDPTEYRVLAERVGLTVRRADVSDESWDFADDDAFARWCTVGFADWTARLAPSAVQDWVADVVRAYRAVVPEPGRFRFFQLTVEAVPVPS</sequence>
<name>A0A939C4C1_9ACTN</name>
<organism evidence="2 3">
    <name type="scientific">Nakamurella flavida</name>
    <dbReference type="NCBI Taxonomy" id="363630"/>
    <lineage>
        <taxon>Bacteria</taxon>
        <taxon>Bacillati</taxon>
        <taxon>Actinomycetota</taxon>
        <taxon>Actinomycetes</taxon>
        <taxon>Nakamurellales</taxon>
        <taxon>Nakamurellaceae</taxon>
        <taxon>Nakamurella</taxon>
    </lineage>
</organism>
<dbReference type="InterPro" id="IPR029063">
    <property type="entry name" value="SAM-dependent_MTases_sf"/>
</dbReference>
<dbReference type="PANTHER" id="PTHR43861:SF1">
    <property type="entry name" value="TRANS-ACONITATE 2-METHYLTRANSFERASE"/>
    <property type="match status" value="1"/>
</dbReference>
<evidence type="ECO:0000259" key="1">
    <source>
        <dbReference type="Pfam" id="PF08241"/>
    </source>
</evidence>
<reference evidence="2" key="1">
    <citation type="submission" date="2021-01" db="EMBL/GenBank/DDBJ databases">
        <title>KCTC 19127 draft genome.</title>
        <authorList>
            <person name="An D."/>
        </authorList>
    </citation>
    <scope>NUCLEOTIDE SEQUENCE</scope>
    <source>
        <strain evidence="2">KCTC 19127</strain>
    </source>
</reference>
<dbReference type="AlphaFoldDB" id="A0A939C4C1"/>
<feature type="domain" description="Methyltransferase type 11" evidence="1">
    <location>
        <begin position="36"/>
        <end position="131"/>
    </location>
</feature>
<evidence type="ECO:0000313" key="3">
    <source>
        <dbReference type="Proteomes" id="UP000663801"/>
    </source>
</evidence>